<evidence type="ECO:0000256" key="1">
    <source>
        <dbReference type="ARBA" id="ARBA00004141"/>
    </source>
</evidence>
<feature type="transmembrane region" description="Helical" evidence="5">
    <location>
        <begin position="318"/>
        <end position="339"/>
    </location>
</feature>
<name>A0A8J3H655_9RHOB</name>
<feature type="transmembrane region" description="Helical" evidence="5">
    <location>
        <begin position="440"/>
        <end position="460"/>
    </location>
</feature>
<feature type="transmembrane region" description="Helical" evidence="5">
    <location>
        <begin position="15"/>
        <end position="35"/>
    </location>
</feature>
<evidence type="ECO:0000256" key="5">
    <source>
        <dbReference type="SAM" id="Phobius"/>
    </source>
</evidence>
<dbReference type="Pfam" id="PF00939">
    <property type="entry name" value="Na_sulph_symp"/>
    <property type="match status" value="1"/>
</dbReference>
<keyword evidence="3 5" id="KW-1133">Transmembrane helix</keyword>
<evidence type="ECO:0000256" key="4">
    <source>
        <dbReference type="ARBA" id="ARBA00023136"/>
    </source>
</evidence>
<sequence>MPIPKDHIVTYFKEILITVIALIAISISLTLPGGLDQSQSLTFGIVLITLGLWATGIVPGYVASTFFFTALLLLNLAPPTVVFSGFTSTAMWLIVTGFVIGAAITHSGLGVRIGAIAQPHLSKSYPMLIGGLMLIGALMGFIMPSSMGRAAALVPVGMALADVLGLEKGNKGRTGVAVVVAFGTNMPSFAILPSNIPNIVMSGMAERTWGLHFGYADYLLLHYPVLGIVKGIAIVLLVLLYFPAKLTLTPPAPDPTAPHAARRQALLLGVLLITVALWATDQLHGVNAAWIGLATTLVLMVPQFGFVPPPVFKGAIDFGMLLFVSGALALGAVVTSTGLGPVIARHVVSALPLEEGRQFLNFLSLSTLGIVTSIFTTMAGLPAVLGPMAQDLARATGFSIETVMMTQVIGFSTVFFPYQISPLIVAMGLAGESTRPLLKMTLSLVVLTFVIFIPLDYLWWRLLGWI</sequence>
<feature type="transmembrane region" description="Helical" evidence="5">
    <location>
        <begin position="220"/>
        <end position="242"/>
    </location>
</feature>
<feature type="transmembrane region" description="Helical" evidence="5">
    <location>
        <begin position="398"/>
        <end position="420"/>
    </location>
</feature>
<dbReference type="EMBL" id="BNAP01000007">
    <property type="protein sequence ID" value="GHG90320.1"/>
    <property type="molecule type" value="Genomic_DNA"/>
</dbReference>
<gene>
    <name evidence="6" type="ORF">GCM10010961_20500</name>
</gene>
<proteinExistence type="predicted"/>
<evidence type="ECO:0000313" key="7">
    <source>
        <dbReference type="Proteomes" id="UP000611500"/>
    </source>
</evidence>
<feature type="transmembrane region" description="Helical" evidence="5">
    <location>
        <begin position="178"/>
        <end position="200"/>
    </location>
</feature>
<feature type="transmembrane region" description="Helical" evidence="5">
    <location>
        <begin position="125"/>
        <end position="143"/>
    </location>
</feature>
<protein>
    <submittedName>
        <fullName evidence="6">Citrate transporter</fullName>
    </submittedName>
</protein>
<dbReference type="PANTHER" id="PTHR10283">
    <property type="entry name" value="SOLUTE CARRIER FAMILY 13 MEMBER"/>
    <property type="match status" value="1"/>
</dbReference>
<feature type="transmembrane region" description="Helical" evidence="5">
    <location>
        <begin position="286"/>
        <end position="306"/>
    </location>
</feature>
<feature type="transmembrane region" description="Helical" evidence="5">
    <location>
        <begin position="47"/>
        <end position="74"/>
    </location>
</feature>
<feature type="transmembrane region" description="Helical" evidence="5">
    <location>
        <begin position="359"/>
        <end position="386"/>
    </location>
</feature>
<dbReference type="GO" id="GO:0022857">
    <property type="term" value="F:transmembrane transporter activity"/>
    <property type="evidence" value="ECO:0007669"/>
    <property type="project" value="InterPro"/>
</dbReference>
<dbReference type="GO" id="GO:0005886">
    <property type="term" value="C:plasma membrane"/>
    <property type="evidence" value="ECO:0007669"/>
    <property type="project" value="TreeGrafter"/>
</dbReference>
<keyword evidence="4 5" id="KW-0472">Membrane</keyword>
<keyword evidence="7" id="KW-1185">Reference proteome</keyword>
<feature type="transmembrane region" description="Helical" evidence="5">
    <location>
        <begin position="263"/>
        <end position="280"/>
    </location>
</feature>
<dbReference type="AlphaFoldDB" id="A0A8J3H655"/>
<dbReference type="Proteomes" id="UP000611500">
    <property type="component" value="Unassembled WGS sequence"/>
</dbReference>
<accession>A0A8J3H655</accession>
<comment type="subcellular location">
    <subcellularLocation>
        <location evidence="1">Membrane</location>
        <topology evidence="1">Multi-pass membrane protein</topology>
    </subcellularLocation>
</comment>
<dbReference type="InterPro" id="IPR001898">
    <property type="entry name" value="SLC13A/DASS"/>
</dbReference>
<comment type="caution">
    <text evidence="6">The sequence shown here is derived from an EMBL/GenBank/DDBJ whole genome shotgun (WGS) entry which is preliminary data.</text>
</comment>
<evidence type="ECO:0000256" key="3">
    <source>
        <dbReference type="ARBA" id="ARBA00022989"/>
    </source>
</evidence>
<evidence type="ECO:0000256" key="2">
    <source>
        <dbReference type="ARBA" id="ARBA00022692"/>
    </source>
</evidence>
<evidence type="ECO:0000313" key="6">
    <source>
        <dbReference type="EMBL" id="GHG90320.1"/>
    </source>
</evidence>
<feature type="transmembrane region" description="Helical" evidence="5">
    <location>
        <begin position="80"/>
        <end position="104"/>
    </location>
</feature>
<reference evidence="6" key="1">
    <citation type="journal article" date="2014" name="Int. J. Syst. Evol. Microbiol.">
        <title>Complete genome sequence of Corynebacterium casei LMG S-19264T (=DSM 44701T), isolated from a smear-ripened cheese.</title>
        <authorList>
            <consortium name="US DOE Joint Genome Institute (JGI-PGF)"/>
            <person name="Walter F."/>
            <person name="Albersmeier A."/>
            <person name="Kalinowski J."/>
            <person name="Ruckert C."/>
        </authorList>
    </citation>
    <scope>NUCLEOTIDE SEQUENCE</scope>
    <source>
        <strain evidence="6">CGMCC 1.7081</strain>
    </source>
</reference>
<organism evidence="6 7">
    <name type="scientific">Pseudodonghicola xiamenensis</name>
    <dbReference type="NCBI Taxonomy" id="337702"/>
    <lineage>
        <taxon>Bacteria</taxon>
        <taxon>Pseudomonadati</taxon>
        <taxon>Pseudomonadota</taxon>
        <taxon>Alphaproteobacteria</taxon>
        <taxon>Rhodobacterales</taxon>
        <taxon>Paracoccaceae</taxon>
        <taxon>Pseudodonghicola</taxon>
    </lineage>
</organism>
<keyword evidence="2 5" id="KW-0812">Transmembrane</keyword>
<reference evidence="6" key="2">
    <citation type="submission" date="2020-09" db="EMBL/GenBank/DDBJ databases">
        <authorList>
            <person name="Sun Q."/>
            <person name="Zhou Y."/>
        </authorList>
    </citation>
    <scope>NUCLEOTIDE SEQUENCE</scope>
    <source>
        <strain evidence="6">CGMCC 1.7081</strain>
    </source>
</reference>